<evidence type="ECO:0000256" key="2">
    <source>
        <dbReference type="ARBA" id="ARBA00012052"/>
    </source>
</evidence>
<dbReference type="GO" id="GO:0050515">
    <property type="term" value="F:4-(cytidine 5'-diphospho)-2-C-methyl-D-erythritol kinase activity"/>
    <property type="evidence" value="ECO:0007669"/>
    <property type="project" value="UniProtKB-UniRule"/>
</dbReference>
<keyword evidence="4 10" id="KW-0808">Transferase</keyword>
<feature type="binding site" evidence="10">
    <location>
        <begin position="105"/>
        <end position="115"/>
    </location>
    <ligand>
        <name>ATP</name>
        <dbReference type="ChEBI" id="CHEBI:30616"/>
    </ligand>
</feature>
<dbReference type="Gene3D" id="3.30.70.890">
    <property type="entry name" value="GHMP kinase, C-terminal domain"/>
    <property type="match status" value="1"/>
</dbReference>
<evidence type="ECO:0000256" key="4">
    <source>
        <dbReference type="ARBA" id="ARBA00022679"/>
    </source>
</evidence>
<comment type="pathway">
    <text evidence="10">Isoprenoid biosynthesis; isopentenyl diphosphate biosynthesis via DXP pathway; isopentenyl diphosphate from 1-deoxy-D-xylulose 5-phosphate: step 3/6.</text>
</comment>
<comment type="similarity">
    <text evidence="1 10">Belongs to the GHMP kinase family. IspE subfamily.</text>
</comment>
<dbReference type="RefSeq" id="WP_107929882.1">
    <property type="nucleotide sequence ID" value="NZ_PZZN01000001.1"/>
</dbReference>
<feature type="domain" description="GHMP kinase C-terminal" evidence="12">
    <location>
        <begin position="218"/>
        <end position="261"/>
    </location>
</feature>
<gene>
    <name evidence="10" type="primary">ispE</name>
    <name evidence="13" type="ORF">C8J24_0372</name>
</gene>
<accession>A0A2T4YTE1</accession>
<dbReference type="PANTHER" id="PTHR43527">
    <property type="entry name" value="4-DIPHOSPHOCYTIDYL-2-C-METHYL-D-ERYTHRITOL KINASE, CHLOROPLASTIC"/>
    <property type="match status" value="1"/>
</dbReference>
<evidence type="ECO:0000313" key="13">
    <source>
        <dbReference type="EMBL" id="PTM46991.1"/>
    </source>
</evidence>
<evidence type="ECO:0000256" key="10">
    <source>
        <dbReference type="HAMAP-Rule" id="MF_00061"/>
    </source>
</evidence>
<comment type="function">
    <text evidence="10">Catalyzes the phosphorylation of the position 2 hydroxy group of 4-diphosphocytidyl-2C-methyl-D-erythritol.</text>
</comment>
<comment type="catalytic activity">
    <reaction evidence="10">
        <text>4-CDP-2-C-methyl-D-erythritol + ATP = 4-CDP-2-C-methyl-D-erythritol 2-phosphate + ADP + H(+)</text>
        <dbReference type="Rhea" id="RHEA:18437"/>
        <dbReference type="ChEBI" id="CHEBI:15378"/>
        <dbReference type="ChEBI" id="CHEBI:30616"/>
        <dbReference type="ChEBI" id="CHEBI:57823"/>
        <dbReference type="ChEBI" id="CHEBI:57919"/>
        <dbReference type="ChEBI" id="CHEBI:456216"/>
        <dbReference type="EC" id="2.7.1.148"/>
    </reaction>
</comment>
<sequence length="285" mass="28954">MPTTTETAPAKINLALHVRHRRADGYHELETLFAFAEHGDAVTVRTADADSFAIIGPFAAALRPAAGGTDAAPWDGNLVTAAADAFVATFGIAAHHAITLDKRLPIASGIGGGSADAAATLRALARLHGVAVQDPALHDIAARLGADVPACLVNRTTFGTGRGDTLVELDGLAGTPLLCVNPGVAVSTAAVFGAWDGIDRGPLGEGPLLERAIAGRNDLEAPACAIAPEIARVRALLDAAPGVLLARMSGSGATCFALFDSIAARYSAATDAAAQGWWTLACALR</sequence>
<name>A0A2T4YTE1_9SPHN</name>
<dbReference type="InterPro" id="IPR004424">
    <property type="entry name" value="IspE"/>
</dbReference>
<organism evidence="13 14">
    <name type="scientific">Sphingomonas aerolata</name>
    <dbReference type="NCBI Taxonomy" id="185951"/>
    <lineage>
        <taxon>Bacteria</taxon>
        <taxon>Pseudomonadati</taxon>
        <taxon>Pseudomonadota</taxon>
        <taxon>Alphaproteobacteria</taxon>
        <taxon>Sphingomonadales</taxon>
        <taxon>Sphingomonadaceae</taxon>
        <taxon>Sphingomonas</taxon>
    </lineage>
</organism>
<dbReference type="InterPro" id="IPR036554">
    <property type="entry name" value="GHMP_kinase_C_sf"/>
</dbReference>
<evidence type="ECO:0000313" key="14">
    <source>
        <dbReference type="Proteomes" id="UP000240996"/>
    </source>
</evidence>
<dbReference type="EC" id="2.7.1.148" evidence="2 10"/>
<dbReference type="GO" id="GO:0005524">
    <property type="term" value="F:ATP binding"/>
    <property type="evidence" value="ECO:0007669"/>
    <property type="project" value="UniProtKB-UniRule"/>
</dbReference>
<dbReference type="InterPro" id="IPR020568">
    <property type="entry name" value="Ribosomal_Su5_D2-typ_SF"/>
</dbReference>
<dbReference type="InterPro" id="IPR013750">
    <property type="entry name" value="GHMP_kinase_C_dom"/>
</dbReference>
<dbReference type="Gene3D" id="3.30.230.10">
    <property type="match status" value="1"/>
</dbReference>
<dbReference type="PANTHER" id="PTHR43527:SF2">
    <property type="entry name" value="4-DIPHOSPHOCYTIDYL-2-C-METHYL-D-ERYTHRITOL KINASE, CHLOROPLASTIC"/>
    <property type="match status" value="1"/>
</dbReference>
<dbReference type="EMBL" id="PZZN01000001">
    <property type="protein sequence ID" value="PTM46991.1"/>
    <property type="molecule type" value="Genomic_DNA"/>
</dbReference>
<evidence type="ECO:0000256" key="8">
    <source>
        <dbReference type="ARBA" id="ARBA00023229"/>
    </source>
</evidence>
<evidence type="ECO:0000256" key="1">
    <source>
        <dbReference type="ARBA" id="ARBA00009684"/>
    </source>
</evidence>
<evidence type="ECO:0000259" key="12">
    <source>
        <dbReference type="Pfam" id="PF08544"/>
    </source>
</evidence>
<dbReference type="UniPathway" id="UPA00056">
    <property type="reaction ID" value="UER00094"/>
</dbReference>
<dbReference type="InterPro" id="IPR014721">
    <property type="entry name" value="Ribsml_uS5_D2-typ_fold_subgr"/>
</dbReference>
<protein>
    <recommendedName>
        <fullName evidence="3 10">4-diphosphocytidyl-2-C-methyl-D-erythritol kinase</fullName>
        <shortName evidence="10">CMK</shortName>
        <ecNumber evidence="2 10">2.7.1.148</ecNumber>
    </recommendedName>
    <alternativeName>
        <fullName evidence="9 10">4-(cytidine-5'-diphospho)-2-C-methyl-D-erythritol kinase</fullName>
    </alternativeName>
</protein>
<dbReference type="SUPFAM" id="SSF54211">
    <property type="entry name" value="Ribosomal protein S5 domain 2-like"/>
    <property type="match status" value="1"/>
</dbReference>
<keyword evidence="14" id="KW-1185">Reference proteome</keyword>
<evidence type="ECO:0000256" key="6">
    <source>
        <dbReference type="ARBA" id="ARBA00022777"/>
    </source>
</evidence>
<dbReference type="GO" id="GO:0016114">
    <property type="term" value="P:terpenoid biosynthetic process"/>
    <property type="evidence" value="ECO:0007669"/>
    <property type="project" value="UniProtKB-UniRule"/>
</dbReference>
<evidence type="ECO:0000256" key="9">
    <source>
        <dbReference type="ARBA" id="ARBA00032554"/>
    </source>
</evidence>
<keyword evidence="8 10" id="KW-0414">Isoprene biosynthesis</keyword>
<dbReference type="PIRSF" id="PIRSF010376">
    <property type="entry name" value="IspE"/>
    <property type="match status" value="1"/>
</dbReference>
<dbReference type="AlphaFoldDB" id="A0A2T4YTE1"/>
<dbReference type="NCBIfam" id="TIGR00154">
    <property type="entry name" value="ispE"/>
    <property type="match status" value="1"/>
</dbReference>
<dbReference type="SUPFAM" id="SSF55060">
    <property type="entry name" value="GHMP Kinase, C-terminal domain"/>
    <property type="match status" value="1"/>
</dbReference>
<evidence type="ECO:0000256" key="5">
    <source>
        <dbReference type="ARBA" id="ARBA00022741"/>
    </source>
</evidence>
<dbReference type="Pfam" id="PF08544">
    <property type="entry name" value="GHMP_kinases_C"/>
    <property type="match status" value="1"/>
</dbReference>
<proteinExistence type="inferred from homology"/>
<keyword evidence="6 10" id="KW-0418">Kinase</keyword>
<feature type="domain" description="GHMP kinase N-terminal" evidence="11">
    <location>
        <begin position="77"/>
        <end position="153"/>
    </location>
</feature>
<evidence type="ECO:0000256" key="3">
    <source>
        <dbReference type="ARBA" id="ARBA00017473"/>
    </source>
</evidence>
<reference evidence="13 14" key="1">
    <citation type="submission" date="2018-04" db="EMBL/GenBank/DDBJ databases">
        <title>Genomic Encyclopedia of Type Strains, Phase III (KMG-III): the genomes of soil and plant-associated and newly described type strains.</title>
        <authorList>
            <person name="Whitman W."/>
        </authorList>
    </citation>
    <scope>NUCLEOTIDE SEQUENCE [LARGE SCALE GENOMIC DNA]</scope>
    <source>
        <strain evidence="13 14">NW12</strain>
    </source>
</reference>
<dbReference type="Proteomes" id="UP000240996">
    <property type="component" value="Unassembled WGS sequence"/>
</dbReference>
<feature type="active site" evidence="10">
    <location>
        <position position="11"/>
    </location>
</feature>
<evidence type="ECO:0000259" key="11">
    <source>
        <dbReference type="Pfam" id="PF00288"/>
    </source>
</evidence>
<comment type="caution">
    <text evidence="13">The sequence shown here is derived from an EMBL/GenBank/DDBJ whole genome shotgun (WGS) entry which is preliminary data.</text>
</comment>
<keyword evidence="5 10" id="KW-0547">Nucleotide-binding</keyword>
<dbReference type="Pfam" id="PF00288">
    <property type="entry name" value="GHMP_kinases_N"/>
    <property type="match status" value="1"/>
</dbReference>
<dbReference type="InterPro" id="IPR006204">
    <property type="entry name" value="GHMP_kinase_N_dom"/>
</dbReference>
<dbReference type="GO" id="GO:0019288">
    <property type="term" value="P:isopentenyl diphosphate biosynthetic process, methylerythritol 4-phosphate pathway"/>
    <property type="evidence" value="ECO:0007669"/>
    <property type="project" value="UniProtKB-UniRule"/>
</dbReference>
<feature type="active site" evidence="10">
    <location>
        <position position="147"/>
    </location>
</feature>
<dbReference type="HAMAP" id="MF_00061">
    <property type="entry name" value="IspE"/>
    <property type="match status" value="1"/>
</dbReference>
<dbReference type="NCBIfam" id="NF011202">
    <property type="entry name" value="PRK14608.1"/>
    <property type="match status" value="1"/>
</dbReference>
<evidence type="ECO:0000256" key="7">
    <source>
        <dbReference type="ARBA" id="ARBA00022840"/>
    </source>
</evidence>
<keyword evidence="7 10" id="KW-0067">ATP-binding</keyword>